<evidence type="ECO:0008006" key="4">
    <source>
        <dbReference type="Google" id="ProtNLM"/>
    </source>
</evidence>
<feature type="compositionally biased region" description="Basic and acidic residues" evidence="1">
    <location>
        <begin position="47"/>
        <end position="65"/>
    </location>
</feature>
<dbReference type="OrthoDB" id="3268477at2"/>
<gene>
    <name evidence="2" type="ORF">SAMN04324258_2673</name>
</gene>
<proteinExistence type="predicted"/>
<reference evidence="2 3" key="1">
    <citation type="submission" date="2017-02" db="EMBL/GenBank/DDBJ databases">
        <authorList>
            <person name="Peterson S.W."/>
        </authorList>
    </citation>
    <scope>NUCLEOTIDE SEQUENCE [LARGE SCALE GENOMIC DNA]</scope>
    <source>
        <strain evidence="2 3">DSM 21481</strain>
    </source>
</reference>
<keyword evidence="3" id="KW-1185">Reference proteome</keyword>
<evidence type="ECO:0000313" key="3">
    <source>
        <dbReference type="Proteomes" id="UP000189777"/>
    </source>
</evidence>
<name>A0A1T5KYZ2_9MICO</name>
<feature type="compositionally biased region" description="Basic and acidic residues" evidence="1">
    <location>
        <begin position="16"/>
        <end position="26"/>
    </location>
</feature>
<dbReference type="EMBL" id="FUZQ01000004">
    <property type="protein sequence ID" value="SKC68987.1"/>
    <property type="molecule type" value="Genomic_DNA"/>
</dbReference>
<sequence length="65" mass="7742">MSDTSPVQYWYNTKTGEVEESRDRSSWSHRMGPYPTREAAHGALDSAQHRNEEWEREDTDWRGRD</sequence>
<dbReference type="AlphaFoldDB" id="A0A1T5KYZ2"/>
<feature type="region of interest" description="Disordered" evidence="1">
    <location>
        <begin position="1"/>
        <end position="65"/>
    </location>
</feature>
<dbReference type="Proteomes" id="UP000189777">
    <property type="component" value="Unassembled WGS sequence"/>
</dbReference>
<dbReference type="STRING" id="526729.SAMN04324258_2673"/>
<accession>A0A1T5KYZ2</accession>
<organism evidence="2 3">
    <name type="scientific">Krasilnikoviella flava</name>
    <dbReference type="NCBI Taxonomy" id="526729"/>
    <lineage>
        <taxon>Bacteria</taxon>
        <taxon>Bacillati</taxon>
        <taxon>Actinomycetota</taxon>
        <taxon>Actinomycetes</taxon>
        <taxon>Micrococcales</taxon>
        <taxon>Promicromonosporaceae</taxon>
        <taxon>Krasilnikoviella</taxon>
    </lineage>
</organism>
<dbReference type="RefSeq" id="WP_079574942.1">
    <property type="nucleotide sequence ID" value="NZ_FUZQ01000004.1"/>
</dbReference>
<protein>
    <recommendedName>
        <fullName evidence="4">Sporulation related domain-containing protein</fullName>
    </recommendedName>
</protein>
<evidence type="ECO:0000313" key="2">
    <source>
        <dbReference type="EMBL" id="SKC68987.1"/>
    </source>
</evidence>
<evidence type="ECO:0000256" key="1">
    <source>
        <dbReference type="SAM" id="MobiDB-lite"/>
    </source>
</evidence>
<feature type="compositionally biased region" description="Polar residues" evidence="1">
    <location>
        <begin position="1"/>
        <end position="15"/>
    </location>
</feature>